<gene>
    <name evidence="1" type="ORF">ACOLOM_LOCUS1822</name>
</gene>
<evidence type="ECO:0000313" key="1">
    <source>
        <dbReference type="EMBL" id="CAG8476548.1"/>
    </source>
</evidence>
<protein>
    <submittedName>
        <fullName evidence="1">2161_t:CDS:1</fullName>
    </submittedName>
</protein>
<proteinExistence type="predicted"/>
<keyword evidence="2" id="KW-1185">Reference proteome</keyword>
<accession>A0ACA9KJ90</accession>
<dbReference type="Proteomes" id="UP000789525">
    <property type="component" value="Unassembled WGS sequence"/>
</dbReference>
<evidence type="ECO:0000313" key="2">
    <source>
        <dbReference type="Proteomes" id="UP000789525"/>
    </source>
</evidence>
<reference evidence="1" key="1">
    <citation type="submission" date="2021-06" db="EMBL/GenBank/DDBJ databases">
        <authorList>
            <person name="Kallberg Y."/>
            <person name="Tangrot J."/>
            <person name="Rosling A."/>
        </authorList>
    </citation>
    <scope>NUCLEOTIDE SEQUENCE</scope>
    <source>
        <strain evidence="1">CL356</strain>
    </source>
</reference>
<organism evidence="1 2">
    <name type="scientific">Acaulospora colombiana</name>
    <dbReference type="NCBI Taxonomy" id="27376"/>
    <lineage>
        <taxon>Eukaryota</taxon>
        <taxon>Fungi</taxon>
        <taxon>Fungi incertae sedis</taxon>
        <taxon>Mucoromycota</taxon>
        <taxon>Glomeromycotina</taxon>
        <taxon>Glomeromycetes</taxon>
        <taxon>Diversisporales</taxon>
        <taxon>Acaulosporaceae</taxon>
        <taxon>Acaulospora</taxon>
    </lineage>
</organism>
<dbReference type="EMBL" id="CAJVPT010002154">
    <property type="protein sequence ID" value="CAG8476548.1"/>
    <property type="molecule type" value="Genomic_DNA"/>
</dbReference>
<name>A0ACA9KJ90_9GLOM</name>
<comment type="caution">
    <text evidence="1">The sequence shown here is derived from an EMBL/GenBank/DDBJ whole genome shotgun (WGS) entry which is preliminary data.</text>
</comment>
<sequence>MHLDNFAEKSINGYPQKQLGIDFRDGVKYIEHSGVLGPLRWCQPKELELSIILHIITKNLLCEHYLTMKHSELFLQSEVSSSSASFNNTRSSSSEHFTKSHSSSEDDSPSSSEVEFDVDFLCPICKQPRKDDRWCQYCESQKFSENFTNWTSGNADLDEFIRDTQRKAGSKVDYLLWIEYEMFEDVKFLAQGGFGDVYYAVWVNGPDRRLVYDKEDRDWKIIAHDVHLALNICLGLRPNKVRGAPIWYVELMEKCWNDDPNERPSMTNVRLILNKQAMNLTEEEENAIGFPTNTRIPEGNFVGNGDIRKRIESSCFWKHPRAVYTSRLLPIINASEEDSFVRGISGVIPELSQLIDTTSDMPTKEANDEGMYFL</sequence>